<dbReference type="PANTHER" id="PTHR10917:SF0">
    <property type="entry name" value="DNA-DIRECTED RNA POLYMERASES I, II, AND III SUBUNIT RPABC3"/>
    <property type="match status" value="1"/>
</dbReference>
<evidence type="ECO:0000256" key="2">
    <source>
        <dbReference type="ARBA" id="ARBA00008912"/>
    </source>
</evidence>
<dbReference type="PANTHER" id="PTHR10917">
    <property type="entry name" value="DNA-DIRECTED RNA POLYMERASES I, II, AND III SUBUNIT RPABC3"/>
    <property type="match status" value="1"/>
</dbReference>
<evidence type="ECO:0000313" key="4">
    <source>
        <dbReference type="EMBL" id="CAK0837602.1"/>
    </source>
</evidence>
<gene>
    <name evidence="4" type="ORF">PCOR1329_LOCUS33747</name>
</gene>
<comment type="caution">
    <text evidence="4">The sequence shown here is derived from an EMBL/GenBank/DDBJ whole genome shotgun (WGS) entry which is preliminary data.</text>
</comment>
<comment type="similarity">
    <text evidence="2">Belongs to the eukaryotic RPB8 RNA polymerase subunit family.</text>
</comment>
<evidence type="ECO:0008006" key="6">
    <source>
        <dbReference type="Google" id="ProtNLM"/>
    </source>
</evidence>
<dbReference type="Gene3D" id="2.40.50.140">
    <property type="entry name" value="Nucleic acid-binding proteins"/>
    <property type="match status" value="1"/>
</dbReference>
<evidence type="ECO:0000313" key="5">
    <source>
        <dbReference type="Proteomes" id="UP001189429"/>
    </source>
</evidence>
<keyword evidence="5" id="KW-1185">Reference proteome</keyword>
<dbReference type="SMART" id="SM00658">
    <property type="entry name" value="RPOL8c"/>
    <property type="match status" value="1"/>
</dbReference>
<evidence type="ECO:0000256" key="3">
    <source>
        <dbReference type="ARBA" id="ARBA00023242"/>
    </source>
</evidence>
<reference evidence="4" key="1">
    <citation type="submission" date="2023-10" db="EMBL/GenBank/DDBJ databases">
        <authorList>
            <person name="Chen Y."/>
            <person name="Shah S."/>
            <person name="Dougan E. K."/>
            <person name="Thang M."/>
            <person name="Chan C."/>
        </authorList>
    </citation>
    <scope>NUCLEOTIDE SEQUENCE [LARGE SCALE GENOMIC DNA]</scope>
</reference>
<dbReference type="InterPro" id="IPR012340">
    <property type="entry name" value="NA-bd_OB-fold"/>
</dbReference>
<feature type="non-terminal residue" evidence="4">
    <location>
        <position position="1"/>
    </location>
</feature>
<sequence>DSFTIKSVDNSRFERAGRIDCQSVSFDNILELDINNVIYPVAPGDQVYVAITDNVSAASQPRRLANALDHDPRILGRSIMDQFEYVCCGRVYKKDDHQQKEKKCMVFVSFGGLLMKLSSDSNQLKEFHLNDVVYLMMRKVQGELVDAKPRGREDTILAG</sequence>
<keyword evidence="3" id="KW-0539">Nucleus</keyword>
<proteinExistence type="inferred from homology"/>
<evidence type="ECO:0000256" key="1">
    <source>
        <dbReference type="ARBA" id="ARBA00004123"/>
    </source>
</evidence>
<dbReference type="PIRSF" id="PIRSF000779">
    <property type="entry name" value="RNA_pol_Rpb8"/>
    <property type="match status" value="1"/>
</dbReference>
<dbReference type="Proteomes" id="UP001189429">
    <property type="component" value="Unassembled WGS sequence"/>
</dbReference>
<comment type="subcellular location">
    <subcellularLocation>
        <location evidence="1">Nucleus</location>
    </subcellularLocation>
</comment>
<organism evidence="4 5">
    <name type="scientific">Prorocentrum cordatum</name>
    <dbReference type="NCBI Taxonomy" id="2364126"/>
    <lineage>
        <taxon>Eukaryota</taxon>
        <taxon>Sar</taxon>
        <taxon>Alveolata</taxon>
        <taxon>Dinophyceae</taxon>
        <taxon>Prorocentrales</taxon>
        <taxon>Prorocentraceae</taxon>
        <taxon>Prorocentrum</taxon>
    </lineage>
</organism>
<dbReference type="Pfam" id="PF03870">
    <property type="entry name" value="RNA_pol_Rpb8"/>
    <property type="match status" value="1"/>
</dbReference>
<protein>
    <recommendedName>
        <fullName evidence="6">DNA-directed RNA polymerases I, II, and III subunit RPABC3</fullName>
    </recommendedName>
</protein>
<dbReference type="EMBL" id="CAUYUJ010014165">
    <property type="protein sequence ID" value="CAK0837602.1"/>
    <property type="molecule type" value="Genomic_DNA"/>
</dbReference>
<dbReference type="InterPro" id="IPR005570">
    <property type="entry name" value="RPABC3"/>
</dbReference>
<accession>A0ABN9SYC2</accession>
<dbReference type="SUPFAM" id="SSF50249">
    <property type="entry name" value="Nucleic acid-binding proteins"/>
    <property type="match status" value="1"/>
</dbReference>
<name>A0ABN9SYC2_9DINO</name>